<protein>
    <submittedName>
        <fullName evidence="2">Uncharacterized protein</fullName>
    </submittedName>
</protein>
<proteinExistence type="predicted"/>
<evidence type="ECO:0000313" key="2">
    <source>
        <dbReference type="EMBL" id="PZP50722.1"/>
    </source>
</evidence>
<keyword evidence="1" id="KW-0812">Transmembrane</keyword>
<accession>A0A2W5H554</accession>
<evidence type="ECO:0000313" key="3">
    <source>
        <dbReference type="Proteomes" id="UP000249645"/>
    </source>
</evidence>
<dbReference type="AlphaFoldDB" id="A0A2W5H554"/>
<feature type="transmembrane region" description="Helical" evidence="1">
    <location>
        <begin position="28"/>
        <end position="46"/>
    </location>
</feature>
<feature type="transmembrane region" description="Helical" evidence="1">
    <location>
        <begin position="52"/>
        <end position="69"/>
    </location>
</feature>
<keyword evidence="1" id="KW-1133">Transmembrane helix</keyword>
<reference evidence="2 3" key="1">
    <citation type="submission" date="2017-11" db="EMBL/GenBank/DDBJ databases">
        <title>Infants hospitalized years apart are colonized by the same room-sourced microbial strains.</title>
        <authorList>
            <person name="Brooks B."/>
            <person name="Olm M.R."/>
            <person name="Firek B.A."/>
            <person name="Baker R."/>
            <person name="Thomas B.C."/>
            <person name="Morowitz M.J."/>
            <person name="Banfield J.F."/>
        </authorList>
    </citation>
    <scope>NUCLEOTIDE SEQUENCE [LARGE SCALE GENOMIC DNA]</scope>
    <source>
        <strain evidence="2">S2_009_000_R2_76</strain>
    </source>
</reference>
<gene>
    <name evidence="2" type="ORF">DI598_04930</name>
</gene>
<comment type="caution">
    <text evidence="2">The sequence shown here is derived from an EMBL/GenBank/DDBJ whole genome shotgun (WGS) entry which is preliminary data.</text>
</comment>
<evidence type="ECO:0000256" key="1">
    <source>
        <dbReference type="SAM" id="Phobius"/>
    </source>
</evidence>
<keyword evidence="1" id="KW-0472">Membrane</keyword>
<organism evidence="2 3">
    <name type="scientific">Pseudopedobacter saltans</name>
    <dbReference type="NCBI Taxonomy" id="151895"/>
    <lineage>
        <taxon>Bacteria</taxon>
        <taxon>Pseudomonadati</taxon>
        <taxon>Bacteroidota</taxon>
        <taxon>Sphingobacteriia</taxon>
        <taxon>Sphingobacteriales</taxon>
        <taxon>Sphingobacteriaceae</taxon>
        <taxon>Pseudopedobacter</taxon>
    </lineage>
</organism>
<sequence length="255" mass="29404">MQQSTISDIDQKELNAVIQKVNKFRLRYLILQVFITLILLGLLLFVFLQFNWVFLLLTIVMISIIYRVNQFTKKFSDSYKLLKKDLLARKKITVSGILETTEIDNNNLVYNISTSRYSVLHWQTYIGWQLTSVQSFIGSKVTVSYLPNSKLLMNTNYKVEPNVSESKPLNEEQKKAFTAAKMTIKNSTMITGIVTEVLEMQYSVKSMLLPVKSANIIRNINSTKINFVRIESELFQLQKTIDYAIGKTGTVQLFE</sequence>
<dbReference type="Proteomes" id="UP000249645">
    <property type="component" value="Unassembled WGS sequence"/>
</dbReference>
<name>A0A2W5H554_9SPHI</name>
<dbReference type="EMBL" id="QFOI01000056">
    <property type="protein sequence ID" value="PZP50722.1"/>
    <property type="molecule type" value="Genomic_DNA"/>
</dbReference>